<dbReference type="Gene3D" id="2.60.40.380">
    <property type="entry name" value="Purple acid phosphatase-like, N-terminal"/>
    <property type="match status" value="1"/>
</dbReference>
<dbReference type="Gene3D" id="3.60.21.70">
    <property type="entry name" value="PhoD-like phosphatase"/>
    <property type="match status" value="1"/>
</dbReference>
<evidence type="ECO:0000313" key="4">
    <source>
        <dbReference type="Proteomes" id="UP000238634"/>
    </source>
</evidence>
<name>A0A2T1D9N4_9CYAN</name>
<reference evidence="3 4" key="2">
    <citation type="submission" date="2018-03" db="EMBL/GenBank/DDBJ databases">
        <title>The ancient ancestry and fast evolution of plastids.</title>
        <authorList>
            <person name="Moore K.R."/>
            <person name="Magnabosco C."/>
            <person name="Momper L."/>
            <person name="Gold D.A."/>
            <person name="Bosak T."/>
            <person name="Fournier G.P."/>
        </authorList>
    </citation>
    <scope>NUCLEOTIDE SEQUENCE [LARGE SCALE GENOMIC DNA]</scope>
    <source>
        <strain evidence="3 4">ULC007</strain>
    </source>
</reference>
<dbReference type="InterPro" id="IPR052900">
    <property type="entry name" value="Phospholipid_Metab_Enz"/>
</dbReference>
<dbReference type="CDD" id="cd07389">
    <property type="entry name" value="MPP_PhoD"/>
    <property type="match status" value="1"/>
</dbReference>
<dbReference type="Proteomes" id="UP000238634">
    <property type="component" value="Unassembled WGS sequence"/>
</dbReference>
<comment type="caution">
    <text evidence="3">The sequence shown here is derived from an EMBL/GenBank/DDBJ whole genome shotgun (WGS) entry which is preliminary data.</text>
</comment>
<evidence type="ECO:0000259" key="2">
    <source>
        <dbReference type="Pfam" id="PF16655"/>
    </source>
</evidence>
<dbReference type="InterPro" id="IPR006311">
    <property type="entry name" value="TAT_signal"/>
</dbReference>
<accession>A0A2T1D9N4</accession>
<dbReference type="InterPro" id="IPR018946">
    <property type="entry name" value="PhoD-like_MPP"/>
</dbReference>
<dbReference type="InterPro" id="IPR038607">
    <property type="entry name" value="PhoD-like_sf"/>
</dbReference>
<dbReference type="AlphaFoldDB" id="A0A2T1D9N4"/>
<dbReference type="PANTHER" id="PTHR43606:SF2">
    <property type="entry name" value="ALKALINE PHOSPHATASE FAMILY PROTEIN (AFU_ORTHOLOGUE AFUA_5G03860)"/>
    <property type="match status" value="1"/>
</dbReference>
<proteinExistence type="predicted"/>
<dbReference type="PANTHER" id="PTHR43606">
    <property type="entry name" value="PHOSPHATASE, PUTATIVE (AFU_ORTHOLOGUE AFUA_6G08710)-RELATED"/>
    <property type="match status" value="1"/>
</dbReference>
<dbReference type="OrthoDB" id="474992at2"/>
<dbReference type="SUPFAM" id="SSF56300">
    <property type="entry name" value="Metallo-dependent phosphatases"/>
    <property type="match status" value="1"/>
</dbReference>
<dbReference type="Pfam" id="PF16655">
    <property type="entry name" value="PhoD_N"/>
    <property type="match status" value="1"/>
</dbReference>
<feature type="domain" description="Phospholipase D N-terminal" evidence="2">
    <location>
        <begin position="52"/>
        <end position="147"/>
    </location>
</feature>
<keyword evidence="4" id="KW-1185">Reference proteome</keyword>
<reference evidence="3 4" key="1">
    <citation type="submission" date="2018-02" db="EMBL/GenBank/DDBJ databases">
        <authorList>
            <person name="Cohen D.B."/>
            <person name="Kent A.D."/>
        </authorList>
    </citation>
    <scope>NUCLEOTIDE SEQUENCE [LARGE SCALE GENOMIC DNA]</scope>
    <source>
        <strain evidence="3 4">ULC007</strain>
    </source>
</reference>
<dbReference type="RefSeq" id="WP_073074099.1">
    <property type="nucleotide sequence ID" value="NZ_MPPI01000029.1"/>
</dbReference>
<evidence type="ECO:0000313" key="3">
    <source>
        <dbReference type="EMBL" id="PSB17192.1"/>
    </source>
</evidence>
<dbReference type="Pfam" id="PF09423">
    <property type="entry name" value="PhoD"/>
    <property type="match status" value="1"/>
</dbReference>
<sequence>MNWYTSSRLLSADLKRRDLLRGAGVLTGIAIASQLPQQVIAQPRFSGYPFTLGVASGDPLADGIVLWTRLAPDPLKGGGMPNHSVPVRWQIATDEGMKRVVKSGTELAIAEFAHSVHVDVRGLQPGRHYWYRFKAGNEMSPIGRTRTAPARNQRLNRLRFALVNCQDWQNGYYTAYKHVAEEDLDLVVHVGDYIYEYGPEPGGPRQHNSPEIVSLADYRNRYALYKGDPNLQAAHAAFPWAVTWDDHEVENNYAGNISENNDAIDQFLTRRAAAYQAYYEHMPLRRLSLPNGSDLRLYRRLQFGDLAQFNILDTRQYRTNQPCDDGLKPLCEAALDPNATMTGQTQERWLFEGLQRSPARWNIIAQQVMFSQFDFDPRPEMQVFNTDQWDGYVAARERVLAFLDRQQPSNPIVLAGDIHSSWVHDIKRDFNRPESRTIGTEFVSTSISSGFPTQFIQPVTLALSNNPHTKFFNGALRGYVRCDLNRKHWQSDYRVVSTIRKPEATISTVASFVVEDGKPGAQRA</sequence>
<evidence type="ECO:0000259" key="1">
    <source>
        <dbReference type="Pfam" id="PF09423"/>
    </source>
</evidence>
<dbReference type="STRING" id="1920490.GCA_001895925_05212"/>
<dbReference type="PROSITE" id="PS51318">
    <property type="entry name" value="TAT"/>
    <property type="match status" value="1"/>
</dbReference>
<dbReference type="InterPro" id="IPR032093">
    <property type="entry name" value="PhoD_N"/>
</dbReference>
<organism evidence="3 4">
    <name type="scientific">Phormidesmis priestleyi ULC007</name>
    <dbReference type="NCBI Taxonomy" id="1920490"/>
    <lineage>
        <taxon>Bacteria</taxon>
        <taxon>Bacillati</taxon>
        <taxon>Cyanobacteriota</taxon>
        <taxon>Cyanophyceae</taxon>
        <taxon>Leptolyngbyales</taxon>
        <taxon>Leptolyngbyaceae</taxon>
        <taxon>Phormidesmis</taxon>
    </lineage>
</organism>
<feature type="domain" description="PhoD-like phosphatase metallophosphatase" evidence="1">
    <location>
        <begin position="160"/>
        <end position="493"/>
    </location>
</feature>
<dbReference type="EMBL" id="PVWG01000031">
    <property type="protein sequence ID" value="PSB17192.1"/>
    <property type="molecule type" value="Genomic_DNA"/>
</dbReference>
<protein>
    <submittedName>
        <fullName evidence="3">Alkaline phosphatase</fullName>
    </submittedName>
</protein>
<gene>
    <name evidence="3" type="ORF">C7B65_19385</name>
</gene>
<dbReference type="InterPro" id="IPR029052">
    <property type="entry name" value="Metallo-depent_PP-like"/>
</dbReference>